<feature type="domain" description="DUF3492" evidence="1">
    <location>
        <begin position="1"/>
        <end position="84"/>
    </location>
</feature>
<organism evidence="2 3">
    <name type="scientific">Streptomyces solincola</name>
    <dbReference type="NCBI Taxonomy" id="2100817"/>
    <lineage>
        <taxon>Bacteria</taxon>
        <taxon>Bacillati</taxon>
        <taxon>Actinomycetota</taxon>
        <taxon>Actinomycetes</taxon>
        <taxon>Kitasatosporales</taxon>
        <taxon>Streptomycetaceae</taxon>
        <taxon>Streptomyces</taxon>
    </lineage>
</organism>
<reference evidence="2 3" key="1">
    <citation type="submission" date="2018-03" db="EMBL/GenBank/DDBJ databases">
        <title>Novel Streptomyces sp. from soil.</title>
        <authorList>
            <person name="Tan G.Y.A."/>
            <person name="Lee Z.Y."/>
        </authorList>
    </citation>
    <scope>NUCLEOTIDE SEQUENCE [LARGE SCALE GENOMIC DNA]</scope>
    <source>
        <strain evidence="2 3">ST5x</strain>
    </source>
</reference>
<dbReference type="Pfam" id="PF11997">
    <property type="entry name" value="DUF3492"/>
    <property type="match status" value="1"/>
</dbReference>
<proteinExistence type="predicted"/>
<comment type="caution">
    <text evidence="2">The sequence shown here is derived from an EMBL/GenBank/DDBJ whole genome shotgun (WGS) entry which is preliminary data.</text>
</comment>
<accession>A0A2S9PUI2</accession>
<dbReference type="Proteomes" id="UP000239322">
    <property type="component" value="Unassembled WGS sequence"/>
</dbReference>
<dbReference type="RefSeq" id="WP_146132587.1">
    <property type="nucleotide sequence ID" value="NZ_PVLV01000256.1"/>
</dbReference>
<evidence type="ECO:0000313" key="2">
    <source>
        <dbReference type="EMBL" id="PRH78023.1"/>
    </source>
</evidence>
<name>A0A2S9PUI2_9ACTN</name>
<dbReference type="AlphaFoldDB" id="A0A2S9PUI2"/>
<keyword evidence="3" id="KW-1185">Reference proteome</keyword>
<evidence type="ECO:0000313" key="3">
    <source>
        <dbReference type="Proteomes" id="UP000239322"/>
    </source>
</evidence>
<evidence type="ECO:0000259" key="1">
    <source>
        <dbReference type="Pfam" id="PF11997"/>
    </source>
</evidence>
<dbReference type="EMBL" id="PVLV01000256">
    <property type="protein sequence ID" value="PRH78023.1"/>
    <property type="molecule type" value="Genomic_DNA"/>
</dbReference>
<keyword evidence="2" id="KW-0808">Transferase</keyword>
<dbReference type="InterPro" id="IPR022622">
    <property type="entry name" value="DUF3492"/>
</dbReference>
<protein>
    <submittedName>
        <fullName evidence="2">Transferase</fullName>
    </submittedName>
</protein>
<dbReference type="OrthoDB" id="9772485at2"/>
<gene>
    <name evidence="2" type="ORF">C6N75_17215</name>
</gene>
<dbReference type="GO" id="GO:0016740">
    <property type="term" value="F:transferase activity"/>
    <property type="evidence" value="ECO:0007669"/>
    <property type="project" value="UniProtKB-KW"/>
</dbReference>
<sequence length="165" mass="17438">MRIGLLTEGGYPYARGESALWCDRLTRGLAQHEYDVYALTRTARQERAGRMPTAPSVRSVRTAALWTPAGSDRAADRGYGRRERRLYAHHMAELAAGVCAGGEYAAGEYAGGQYAGGERGPAGGERAGGGADAAFAAGLYGLADLAREYGAPPPALRYETAVRAL</sequence>
<feature type="non-terminal residue" evidence="2">
    <location>
        <position position="165"/>
    </location>
</feature>